<dbReference type="GO" id="GO:0005829">
    <property type="term" value="C:cytosol"/>
    <property type="evidence" value="ECO:0007669"/>
    <property type="project" value="TreeGrafter"/>
</dbReference>
<dbReference type="PANTHER" id="PTHR43321:SF3">
    <property type="entry name" value="GLUTAMATE DECARBOXYLASE"/>
    <property type="match status" value="1"/>
</dbReference>
<dbReference type="InterPro" id="IPR015424">
    <property type="entry name" value="PyrdxlP-dep_Trfase"/>
</dbReference>
<evidence type="ECO:0000256" key="4">
    <source>
        <dbReference type="ARBA" id="ARBA00022898"/>
    </source>
</evidence>
<organism evidence="10">
    <name type="scientific">Timspurckia oligopyrenoides</name>
    <dbReference type="NCBI Taxonomy" id="708627"/>
    <lineage>
        <taxon>Eukaryota</taxon>
        <taxon>Rhodophyta</taxon>
        <taxon>Bangiophyceae</taxon>
        <taxon>Porphyridiales</taxon>
        <taxon>Porphyridiaceae</taxon>
        <taxon>Timspurckia</taxon>
    </lineage>
</organism>
<evidence type="ECO:0000256" key="6">
    <source>
        <dbReference type="ARBA" id="ARBA00048868"/>
    </source>
</evidence>
<comment type="cofactor">
    <cofactor evidence="1 7 8">
        <name>pyridoxal 5'-phosphate</name>
        <dbReference type="ChEBI" id="CHEBI:597326"/>
    </cofactor>
</comment>
<dbReference type="InterPro" id="IPR015421">
    <property type="entry name" value="PyrdxlP-dep_Trfase_major"/>
</dbReference>
<dbReference type="PANTHER" id="PTHR43321">
    <property type="entry name" value="GLUTAMATE DECARBOXYLASE"/>
    <property type="match status" value="1"/>
</dbReference>
<protein>
    <recommendedName>
        <fullName evidence="3">glutamate decarboxylase</fullName>
        <ecNumber evidence="3">4.1.1.15</ecNumber>
    </recommendedName>
</protein>
<dbReference type="GO" id="GO:0006538">
    <property type="term" value="P:L-glutamate catabolic process"/>
    <property type="evidence" value="ECO:0007669"/>
    <property type="project" value="TreeGrafter"/>
</dbReference>
<evidence type="ECO:0000256" key="9">
    <source>
        <dbReference type="SAM" id="MobiDB-lite"/>
    </source>
</evidence>
<dbReference type="Pfam" id="PF00282">
    <property type="entry name" value="Pyridoxal_deC"/>
    <property type="match status" value="1"/>
</dbReference>
<comment type="catalytic activity">
    <reaction evidence="6">
        <text>L-glutamate + H(+) = 4-aminobutanoate + CO2</text>
        <dbReference type="Rhea" id="RHEA:17785"/>
        <dbReference type="ChEBI" id="CHEBI:15378"/>
        <dbReference type="ChEBI" id="CHEBI:16526"/>
        <dbReference type="ChEBI" id="CHEBI:29985"/>
        <dbReference type="ChEBI" id="CHEBI:59888"/>
        <dbReference type="EC" id="4.1.1.15"/>
    </reaction>
</comment>
<feature type="modified residue" description="N6-(pyridoxal phosphate)lysine" evidence="7">
    <location>
        <position position="313"/>
    </location>
</feature>
<keyword evidence="5 8" id="KW-0456">Lyase</keyword>
<evidence type="ECO:0000256" key="1">
    <source>
        <dbReference type="ARBA" id="ARBA00001933"/>
    </source>
</evidence>
<evidence type="ECO:0000256" key="7">
    <source>
        <dbReference type="PIRSR" id="PIRSR602129-50"/>
    </source>
</evidence>
<name>A0A7S0ZF53_9RHOD</name>
<keyword evidence="4 7" id="KW-0663">Pyridoxal phosphate</keyword>
<dbReference type="EMBL" id="HBFP01005943">
    <property type="protein sequence ID" value="CAD8819834.1"/>
    <property type="molecule type" value="Transcribed_RNA"/>
</dbReference>
<accession>A0A7S0ZF53</accession>
<reference evidence="10" key="1">
    <citation type="submission" date="2021-01" db="EMBL/GenBank/DDBJ databases">
        <authorList>
            <person name="Corre E."/>
            <person name="Pelletier E."/>
            <person name="Niang G."/>
            <person name="Scheremetjew M."/>
            <person name="Finn R."/>
            <person name="Kale V."/>
            <person name="Holt S."/>
            <person name="Cochrane G."/>
            <person name="Meng A."/>
            <person name="Brown T."/>
            <person name="Cohen L."/>
        </authorList>
    </citation>
    <scope>NUCLEOTIDE SEQUENCE</scope>
    <source>
        <strain evidence="10">CCMP3278</strain>
    </source>
</reference>
<dbReference type="AlphaFoldDB" id="A0A7S0ZF53"/>
<dbReference type="EC" id="4.1.1.15" evidence="3"/>
<dbReference type="InterPro" id="IPR002129">
    <property type="entry name" value="PyrdxlP-dep_de-COase"/>
</dbReference>
<evidence type="ECO:0000313" key="10">
    <source>
        <dbReference type="EMBL" id="CAD8819834.1"/>
    </source>
</evidence>
<dbReference type="Gene3D" id="3.90.1150.160">
    <property type="match status" value="1"/>
</dbReference>
<dbReference type="GO" id="GO:0030170">
    <property type="term" value="F:pyridoxal phosphate binding"/>
    <property type="evidence" value="ECO:0007669"/>
    <property type="project" value="InterPro"/>
</dbReference>
<dbReference type="Gene3D" id="3.40.640.10">
    <property type="entry name" value="Type I PLP-dependent aspartate aminotransferase-like (Major domain)"/>
    <property type="match status" value="1"/>
</dbReference>
<feature type="region of interest" description="Disordered" evidence="9">
    <location>
        <begin position="559"/>
        <end position="580"/>
    </location>
</feature>
<dbReference type="GO" id="GO:0004351">
    <property type="term" value="F:glutamate decarboxylase activity"/>
    <property type="evidence" value="ECO:0007669"/>
    <property type="project" value="UniProtKB-EC"/>
</dbReference>
<dbReference type="InterPro" id="IPR010107">
    <property type="entry name" value="Glutamate_decarboxylase"/>
</dbReference>
<evidence type="ECO:0000256" key="8">
    <source>
        <dbReference type="RuleBase" id="RU000382"/>
    </source>
</evidence>
<sequence>MDSNDHPKADSGHLSEIEHLKARVEDLEQRLRRKEVYYYASETAQQQLISKENPTFPKRGMPGRFAENIIRDYHQLDFNERLNTSSYVNVTMEIEEERVACLGMKINIADQTVYPATFMIHDHVVNMLADLWNAPKNSDAFLETGVHAGAGTVGSTEACLLAALALKFRWRKWYAAKYGLTDDEVRKEYPNIVISSMYQAAHAKSFKYLDIMPKLIHPQHFEMVLNPDDVKEAIDDHTIGVVCILGNHYSGHYDPVEEIDSVIRQVNEEKGYQVGIHVDGASGAFIAPFDRSNSRRWNFELPTVLSISASGHKFGESVAGTGWVVWRQRKDLSEHVAISVSYLGGNADSYTLNFSRPASGIMVQFYKILRLGWEGYSAKVRVQMSNAKVIRDALRQMTFNGKPRFVMLDNGDEDCLPVVAAMLNPSLNLPYDDIDLQHTISDDHWYVCGYRMQYDNPLTGELTPLFSDMKGEQSMFRIVVKSNLTREMAVSLCAVIDRACHWLDDHLGTGLASESFVQFNETADQPSRMDSALMAPLKNDLIRRATTLRRRDIIPRTISVGLSGPRTGSTSKSKVAHPAC</sequence>
<gene>
    <name evidence="10" type="ORF">TOLI1172_LOCUS4223</name>
</gene>
<comment type="similarity">
    <text evidence="2 8">Belongs to the group II decarboxylase family.</text>
</comment>
<dbReference type="SUPFAM" id="SSF53383">
    <property type="entry name" value="PLP-dependent transferases"/>
    <property type="match status" value="1"/>
</dbReference>
<evidence type="ECO:0000256" key="2">
    <source>
        <dbReference type="ARBA" id="ARBA00009533"/>
    </source>
</evidence>
<evidence type="ECO:0000256" key="5">
    <source>
        <dbReference type="ARBA" id="ARBA00023239"/>
    </source>
</evidence>
<evidence type="ECO:0000256" key="3">
    <source>
        <dbReference type="ARBA" id="ARBA00012421"/>
    </source>
</evidence>
<proteinExistence type="inferred from homology"/>